<dbReference type="AlphaFoldDB" id="K6X938"/>
<evidence type="ECO:0000313" key="3">
    <source>
        <dbReference type="Proteomes" id="UP000006327"/>
    </source>
</evidence>
<keyword evidence="3" id="KW-1185">Reference proteome</keyword>
<name>K6X938_9ALTE</name>
<dbReference type="Proteomes" id="UP000006327">
    <property type="component" value="Unassembled WGS sequence"/>
</dbReference>
<accession>K6X938</accession>
<evidence type="ECO:0000256" key="1">
    <source>
        <dbReference type="SAM" id="MobiDB-lite"/>
    </source>
</evidence>
<protein>
    <recommendedName>
        <fullName evidence="4">DUF2946 domain-containing protein</fullName>
    </recommendedName>
</protein>
<evidence type="ECO:0008006" key="4">
    <source>
        <dbReference type="Google" id="ProtNLM"/>
    </source>
</evidence>
<proteinExistence type="predicted"/>
<feature type="region of interest" description="Disordered" evidence="1">
    <location>
        <begin position="23"/>
        <end position="50"/>
    </location>
</feature>
<comment type="caution">
    <text evidence="2">The sequence shown here is derived from an EMBL/GenBank/DDBJ whole genome shotgun (WGS) entry which is preliminary data.</text>
</comment>
<organism evidence="2 3">
    <name type="scientific">Paraglaciecola arctica BSs20135</name>
    <dbReference type="NCBI Taxonomy" id="493475"/>
    <lineage>
        <taxon>Bacteria</taxon>
        <taxon>Pseudomonadati</taxon>
        <taxon>Pseudomonadota</taxon>
        <taxon>Gammaproteobacteria</taxon>
        <taxon>Alteromonadales</taxon>
        <taxon>Alteromonadaceae</taxon>
        <taxon>Paraglaciecola</taxon>
    </lineage>
</organism>
<sequence length="108" mass="12097">MLILLQSFSAVANSLDFHATDPQHLQQEHQHSDDHVNNSVDDGKEDSIADHHNPADCHHCGHCNGTHIQWVGQHAKPNCVLALQTHQFHYLRAVINAPINQLLRPPKA</sequence>
<dbReference type="EMBL" id="BAEO01000004">
    <property type="protein sequence ID" value="GAC17149.1"/>
    <property type="molecule type" value="Genomic_DNA"/>
</dbReference>
<dbReference type="STRING" id="493475.GARC_0167"/>
<dbReference type="eggNOG" id="ENOG5032ZT0">
    <property type="taxonomic scope" value="Bacteria"/>
</dbReference>
<reference evidence="2 3" key="1">
    <citation type="journal article" date="2017" name="Antonie Van Leeuwenhoek">
        <title>Rhizobium rhizosphaerae sp. nov., a novel species isolated from rice rhizosphere.</title>
        <authorList>
            <person name="Zhao J.J."/>
            <person name="Zhang J."/>
            <person name="Zhang R.J."/>
            <person name="Zhang C.W."/>
            <person name="Yin H.Q."/>
            <person name="Zhang X.X."/>
        </authorList>
    </citation>
    <scope>NUCLEOTIDE SEQUENCE [LARGE SCALE GENOMIC DNA]</scope>
    <source>
        <strain evidence="2 3">BSs20135</strain>
    </source>
</reference>
<gene>
    <name evidence="2" type="ORF">GARC_0167</name>
</gene>
<evidence type="ECO:0000313" key="2">
    <source>
        <dbReference type="EMBL" id="GAC17149.1"/>
    </source>
</evidence>